<dbReference type="PANTHER" id="PTHR33387:SF3">
    <property type="entry name" value="DUF985 DOMAIN-CONTAINING PROTEIN"/>
    <property type="match status" value="1"/>
</dbReference>
<protein>
    <submittedName>
        <fullName evidence="3">Cupin</fullName>
    </submittedName>
</protein>
<sequence>MRFVAIGMLVCALNITAAYARGTQDNAQEWIARFDMRPVPVEGGWFAQVLRTPETIPGSALPSRYAGVAHPASTAILYVETRKGFSALHRLKTDEVWHFYGGDPIRLLLLYPDGHGKTVLLDRHHPFFVAPEGVWQGSAPVGSEGWSVAGTTMAPGFIDSDFEIGDRASLSRSYPAFRSQISALTRTEAFKP</sequence>
<feature type="signal peptide" evidence="1">
    <location>
        <begin position="1"/>
        <end position="20"/>
    </location>
</feature>
<proteinExistence type="predicted"/>
<keyword evidence="4" id="KW-1185">Reference proteome</keyword>
<dbReference type="SUPFAM" id="SSF51182">
    <property type="entry name" value="RmlC-like cupins"/>
    <property type="match status" value="1"/>
</dbReference>
<gene>
    <name evidence="3" type="ORF">GWA01_21910</name>
</gene>
<organism evidence="3 4">
    <name type="scientific">Gluconobacter wancherniae NBRC 103581</name>
    <dbReference type="NCBI Taxonomy" id="656744"/>
    <lineage>
        <taxon>Bacteria</taxon>
        <taxon>Pseudomonadati</taxon>
        <taxon>Pseudomonadota</taxon>
        <taxon>Alphaproteobacteria</taxon>
        <taxon>Acetobacterales</taxon>
        <taxon>Acetobacteraceae</taxon>
        <taxon>Gluconobacter</taxon>
    </lineage>
</organism>
<reference evidence="3 4" key="1">
    <citation type="submission" date="2019-07" db="EMBL/GenBank/DDBJ databases">
        <title>Whole genome shotgun sequence of Gluconobacter wancherniae NBRC 103581.</title>
        <authorList>
            <person name="Hosoyama A."/>
            <person name="Uohara A."/>
            <person name="Ohji S."/>
            <person name="Ichikawa N."/>
        </authorList>
    </citation>
    <scope>NUCLEOTIDE SEQUENCE [LARGE SCALE GENOMIC DNA]</scope>
    <source>
        <strain evidence="3 4">NBRC 103581</strain>
    </source>
</reference>
<dbReference type="EMBL" id="BJUZ01000003">
    <property type="protein sequence ID" value="GEK94421.1"/>
    <property type="molecule type" value="Genomic_DNA"/>
</dbReference>
<evidence type="ECO:0000313" key="4">
    <source>
        <dbReference type="Proteomes" id="UP000321230"/>
    </source>
</evidence>
<dbReference type="InterPro" id="IPR011051">
    <property type="entry name" value="RmlC_Cupin_sf"/>
</dbReference>
<dbReference type="Gene3D" id="2.60.120.10">
    <property type="entry name" value="Jelly Rolls"/>
    <property type="match status" value="1"/>
</dbReference>
<feature type="domain" description="DUF985" evidence="2">
    <location>
        <begin position="28"/>
        <end position="164"/>
    </location>
</feature>
<evidence type="ECO:0000313" key="3">
    <source>
        <dbReference type="EMBL" id="GEK94421.1"/>
    </source>
</evidence>
<feature type="chain" id="PRO_5021736717" evidence="1">
    <location>
        <begin position="21"/>
        <end position="192"/>
    </location>
</feature>
<evidence type="ECO:0000256" key="1">
    <source>
        <dbReference type="SAM" id="SignalP"/>
    </source>
</evidence>
<comment type="caution">
    <text evidence="3">The sequence shown here is derived from an EMBL/GenBank/DDBJ whole genome shotgun (WGS) entry which is preliminary data.</text>
</comment>
<dbReference type="InterPro" id="IPR009327">
    <property type="entry name" value="Cupin_DUF985"/>
</dbReference>
<dbReference type="Pfam" id="PF06172">
    <property type="entry name" value="Cupin_5"/>
    <property type="match status" value="1"/>
</dbReference>
<evidence type="ECO:0000259" key="2">
    <source>
        <dbReference type="Pfam" id="PF06172"/>
    </source>
</evidence>
<dbReference type="CDD" id="cd06121">
    <property type="entry name" value="cupin_YML079wp"/>
    <property type="match status" value="1"/>
</dbReference>
<dbReference type="PANTHER" id="PTHR33387">
    <property type="entry name" value="RMLC-LIKE JELLY ROLL FOLD PROTEIN"/>
    <property type="match status" value="1"/>
</dbReference>
<dbReference type="RefSeq" id="WP_229316077.1">
    <property type="nucleotide sequence ID" value="NZ_BARC01000002.1"/>
</dbReference>
<name>A0A511B4D7_9PROT</name>
<accession>A0A511B4D7</accession>
<dbReference type="Proteomes" id="UP000321230">
    <property type="component" value="Unassembled WGS sequence"/>
</dbReference>
<dbReference type="InterPro" id="IPR039935">
    <property type="entry name" value="YML079W-like"/>
</dbReference>
<dbReference type="AlphaFoldDB" id="A0A511B4D7"/>
<dbReference type="InterPro" id="IPR014710">
    <property type="entry name" value="RmlC-like_jellyroll"/>
</dbReference>
<keyword evidence="1" id="KW-0732">Signal</keyword>